<dbReference type="EC" id="2.1.1.72" evidence="1"/>
<evidence type="ECO:0000256" key="6">
    <source>
        <dbReference type="ARBA" id="ARBA00023125"/>
    </source>
</evidence>
<dbReference type="PROSITE" id="PS00092">
    <property type="entry name" value="N6_MTASE"/>
    <property type="match status" value="1"/>
</dbReference>
<evidence type="ECO:0000313" key="14">
    <source>
        <dbReference type="Proteomes" id="UP000622648"/>
    </source>
</evidence>
<dbReference type="InterPro" id="IPR002052">
    <property type="entry name" value="DNA_methylase_N6_adenine_CS"/>
</dbReference>
<evidence type="ECO:0000256" key="1">
    <source>
        <dbReference type="ARBA" id="ARBA00011900"/>
    </source>
</evidence>
<keyword evidence="5" id="KW-0680">Restriction system</keyword>
<keyword evidence="3" id="KW-0808">Transferase</keyword>
<feature type="domain" description="DUF7149" evidence="11">
    <location>
        <begin position="8"/>
        <end position="243"/>
    </location>
</feature>
<dbReference type="PRINTS" id="PR00507">
    <property type="entry name" value="N12N6MTFRASE"/>
</dbReference>
<dbReference type="InterPro" id="IPR029063">
    <property type="entry name" value="SAM-dependent_MTases_sf"/>
</dbReference>
<evidence type="ECO:0000256" key="5">
    <source>
        <dbReference type="ARBA" id="ARBA00022747"/>
    </source>
</evidence>
<evidence type="ECO:0000259" key="11">
    <source>
        <dbReference type="Pfam" id="PF23653"/>
    </source>
</evidence>
<dbReference type="EMBL" id="BMJO01000001">
    <property type="protein sequence ID" value="GGE41487.1"/>
    <property type="molecule type" value="Genomic_DNA"/>
</dbReference>
<dbReference type="Proteomes" id="UP000622648">
    <property type="component" value="Unassembled WGS sequence"/>
</dbReference>
<dbReference type="Pfam" id="PF23653">
    <property type="entry name" value="DUF7149"/>
    <property type="match status" value="1"/>
</dbReference>
<evidence type="ECO:0000256" key="3">
    <source>
        <dbReference type="ARBA" id="ARBA00022679"/>
    </source>
</evidence>
<feature type="domain" description="Type II methyltransferase M.TaqI-like" evidence="9">
    <location>
        <begin position="648"/>
        <end position="941"/>
    </location>
</feature>
<comment type="caution">
    <text evidence="13">The sequence shown here is derived from an EMBL/GenBank/DDBJ whole genome shotgun (WGS) entry which is preliminary data.</text>
</comment>
<dbReference type="Pfam" id="PF07669">
    <property type="entry name" value="Eco57I"/>
    <property type="match status" value="1"/>
</dbReference>
<dbReference type="InterPro" id="IPR050953">
    <property type="entry name" value="N4_N6_ade-DNA_methylase"/>
</dbReference>
<evidence type="ECO:0000256" key="8">
    <source>
        <dbReference type="SAM" id="Coils"/>
    </source>
</evidence>
<keyword evidence="6" id="KW-0238">DNA-binding</keyword>
<sequence>MTISYTDIKNSLNKAYRLIKPRRKDLDNFKLKLTNLLSHIDEKESEENVKIHLMDFLKNTFFHPDHLIATNGRTDFVIHTSVSAQSPVGVMFEVKKPTNRVEMITKDNLNARAMHELILYFLRERMDKKNSSLTHLIITNIYEWFVFDATLFEKIFTQSKDLQKAYKEWNSGQKISTTTGLFYNEIVKPFLHELDKEISFAHFDIRHYEKNLRSKSDKDDNKLISLYKFFSPVHLLKLPFVNDSNSLDKGFFTELLHLIGLEEEKEGGKKIIRRLKEGKRNPGSILENTINILEVEDSIRKVPAKLQFGSSKEDRLFNLALDLSITWVNRILFLKLLEAQLLKYHNLDKKYRYLNTNVIRDYDELYKLFFQVLAKRNFDRTPVIQQKYGHIPYLNSSLFEISELEDLTIKVNALDDYLDIPLYVNSVIKKGVSKKDTSVMNTLHYFFEFLDAYDFASVGKEEIQEDNKTIINASVLGLVFEKINGYRDGSIYTPGAVTMFLCNETIRKAVIKKFNDTYSWKCESIGDLRNHLADRRNQKDVLEFNRVLESVKVADPAVGSGHFLVSSLNELIVIKAELGIFADEFGTRIGNVDISIANDELVITDHKTQDFFEYSVNQNTYGKYSVSPDIQKIQQTLFNEKRNIIERCLFGVDINPNSVKICQLRLWIELLKHAYYKSADEASEQLELETLPNIDINIKQGNSLLSKYSLTEDLSDVFKKNQFGIATYKLAVQAYKDAPSKEAKEELRRFIKEIKENFHETVRIRDPRRKKLSELRGQQSLARNNFDLFGQKRAVKDMEGEVKKLQISIDKIELEISEIESNVIYKNAFEWRFEFPEVLDNNGDFEGFEVIIGNPPYIQLQKMGADADALQKQNYATFTRTGDIYCLFYEQAINLLKPGYFFGYITSNKWMRANYGQATRKFFLEKTNPLLLVDFGGYQVFDSATVDTNILLAQKGDYIGETETCLIDKSLGSIEKMSVFISQNKNIVSNFSKENGWVILNDIEAEIKRKIEEKGIPLKHWDIQINYGIKTGFNEAFIIDASKREELLKNCPEADEIIRPILRGREIHKYWIEKNDQYLLFIPWHFPLQNDPTINGSSQVAEEKFKIDFPSIYDHLKGFKDSLSQRNQSETGIRYEWYALQRFGSNYSNNFQMPKIIYPNMTKFLPFYYDNEGNYLNDKCFMITGKHLGYLTAFLNSSIFKFCFRDIFPELQGGTRELRKIFFETIRVLEVSDLENDLFKTKIEEIQDNKKNGLPTSELELGIDNLLFDKYDLTTEERAAIGFINIL</sequence>
<name>A0ABQ1SIC4_9SPHI</name>
<dbReference type="InterPro" id="IPR056716">
    <property type="entry name" value="DUF7814"/>
</dbReference>
<keyword evidence="8" id="KW-0175">Coiled coil</keyword>
<dbReference type="Pfam" id="PF12950">
    <property type="entry name" value="TaqI_C"/>
    <property type="match status" value="1"/>
</dbReference>
<organism evidence="13 14">
    <name type="scientific">Pedobacter psychrotolerans</name>
    <dbReference type="NCBI Taxonomy" id="1843235"/>
    <lineage>
        <taxon>Bacteria</taxon>
        <taxon>Pseudomonadati</taxon>
        <taxon>Bacteroidota</taxon>
        <taxon>Sphingobacteriia</taxon>
        <taxon>Sphingobacteriales</taxon>
        <taxon>Sphingobacteriaceae</taxon>
        <taxon>Pedobacter</taxon>
    </lineage>
</organism>
<gene>
    <name evidence="13" type="ORF">GCM10011413_04210</name>
</gene>
<feature type="coiled-coil region" evidence="8">
    <location>
        <begin position="795"/>
        <end position="822"/>
    </location>
</feature>
<accession>A0ABQ1SIC4</accession>
<keyword evidence="4" id="KW-0949">S-adenosyl-L-methionine</keyword>
<evidence type="ECO:0000259" key="12">
    <source>
        <dbReference type="Pfam" id="PF25120"/>
    </source>
</evidence>
<dbReference type="InterPro" id="IPR055573">
    <property type="entry name" value="DUF7149"/>
</dbReference>
<dbReference type="SUPFAM" id="SSF53335">
    <property type="entry name" value="S-adenosyl-L-methionine-dependent methyltransferases"/>
    <property type="match status" value="1"/>
</dbReference>
<keyword evidence="13" id="KW-0255">Endonuclease</keyword>
<dbReference type="PANTHER" id="PTHR33841:SF1">
    <property type="entry name" value="DNA METHYLTRANSFERASE A"/>
    <property type="match status" value="1"/>
</dbReference>
<evidence type="ECO:0000259" key="9">
    <source>
        <dbReference type="Pfam" id="PF07669"/>
    </source>
</evidence>
<keyword evidence="13" id="KW-0540">Nuclease</keyword>
<dbReference type="RefSeq" id="WP_188754080.1">
    <property type="nucleotide sequence ID" value="NZ_BMJO01000001.1"/>
</dbReference>
<evidence type="ECO:0000256" key="4">
    <source>
        <dbReference type="ARBA" id="ARBA00022691"/>
    </source>
</evidence>
<feature type="domain" description="TaqI-like C-terminal specificity" evidence="10">
    <location>
        <begin position="1060"/>
        <end position="1220"/>
    </location>
</feature>
<keyword evidence="13" id="KW-0378">Hydrolase</keyword>
<evidence type="ECO:0000313" key="13">
    <source>
        <dbReference type="EMBL" id="GGE41487.1"/>
    </source>
</evidence>
<evidence type="ECO:0000259" key="10">
    <source>
        <dbReference type="Pfam" id="PF12950"/>
    </source>
</evidence>
<evidence type="ECO:0000256" key="2">
    <source>
        <dbReference type="ARBA" id="ARBA00022603"/>
    </source>
</evidence>
<dbReference type="Gene3D" id="3.40.50.150">
    <property type="entry name" value="Vaccinia Virus protein VP39"/>
    <property type="match status" value="2"/>
</dbReference>
<dbReference type="InterPro" id="IPR025931">
    <property type="entry name" value="TaqI_C"/>
</dbReference>
<dbReference type="GO" id="GO:0004519">
    <property type="term" value="F:endonuclease activity"/>
    <property type="evidence" value="ECO:0007669"/>
    <property type="project" value="UniProtKB-KW"/>
</dbReference>
<dbReference type="PANTHER" id="PTHR33841">
    <property type="entry name" value="DNA METHYLTRANSFERASE YEEA-RELATED"/>
    <property type="match status" value="1"/>
</dbReference>
<proteinExistence type="predicted"/>
<evidence type="ECO:0000256" key="7">
    <source>
        <dbReference type="ARBA" id="ARBA00047942"/>
    </source>
</evidence>
<dbReference type="Pfam" id="PF25120">
    <property type="entry name" value="DUF7814"/>
    <property type="match status" value="1"/>
</dbReference>
<keyword evidence="14" id="KW-1185">Reference proteome</keyword>
<comment type="catalytic activity">
    <reaction evidence="7">
        <text>a 2'-deoxyadenosine in DNA + S-adenosyl-L-methionine = an N(6)-methyl-2'-deoxyadenosine in DNA + S-adenosyl-L-homocysteine + H(+)</text>
        <dbReference type="Rhea" id="RHEA:15197"/>
        <dbReference type="Rhea" id="RHEA-COMP:12418"/>
        <dbReference type="Rhea" id="RHEA-COMP:12419"/>
        <dbReference type="ChEBI" id="CHEBI:15378"/>
        <dbReference type="ChEBI" id="CHEBI:57856"/>
        <dbReference type="ChEBI" id="CHEBI:59789"/>
        <dbReference type="ChEBI" id="CHEBI:90615"/>
        <dbReference type="ChEBI" id="CHEBI:90616"/>
        <dbReference type="EC" id="2.1.1.72"/>
    </reaction>
</comment>
<keyword evidence="2" id="KW-0489">Methyltransferase</keyword>
<protein>
    <recommendedName>
        <fullName evidence="1">site-specific DNA-methyltransferase (adenine-specific)</fullName>
        <ecNumber evidence="1">2.1.1.72</ecNumber>
    </recommendedName>
</protein>
<reference evidence="14" key="1">
    <citation type="journal article" date="2019" name="Int. J. Syst. Evol. Microbiol.">
        <title>The Global Catalogue of Microorganisms (GCM) 10K type strain sequencing project: providing services to taxonomists for standard genome sequencing and annotation.</title>
        <authorList>
            <consortium name="The Broad Institute Genomics Platform"/>
            <consortium name="The Broad Institute Genome Sequencing Center for Infectious Disease"/>
            <person name="Wu L."/>
            <person name="Ma J."/>
        </authorList>
    </citation>
    <scope>NUCLEOTIDE SEQUENCE [LARGE SCALE GENOMIC DNA]</scope>
    <source>
        <strain evidence="14">CGMCC 1.15644</strain>
    </source>
</reference>
<dbReference type="InterPro" id="IPR011639">
    <property type="entry name" value="MethylTrfase_TaqI-like_dom"/>
</dbReference>
<feature type="domain" description="DUF7814" evidence="12">
    <location>
        <begin position="244"/>
        <end position="471"/>
    </location>
</feature>